<dbReference type="GeneID" id="80019610"/>
<dbReference type="EMBL" id="OP434449">
    <property type="protein sequence ID" value="UYL87167.1"/>
    <property type="molecule type" value="Genomic_DNA"/>
</dbReference>
<reference evidence="1" key="1">
    <citation type="submission" date="2022-09" db="EMBL/GenBank/DDBJ databases">
        <authorList>
            <person name="Washington J.M."/>
            <person name="Situmorang M.A."/>
            <person name="Garlena R.A."/>
            <person name="Russell D.A."/>
            <person name="Jacobs-Sera D."/>
            <person name="Hatfull G.F."/>
        </authorList>
    </citation>
    <scope>NUCLEOTIDE SEQUENCE</scope>
</reference>
<dbReference type="KEGG" id="vg:80019610"/>
<evidence type="ECO:0000313" key="1">
    <source>
        <dbReference type="EMBL" id="UYL87167.1"/>
    </source>
</evidence>
<protein>
    <submittedName>
        <fullName evidence="1">Uncharacterized protein</fullName>
    </submittedName>
</protein>
<organism evidence="1 2">
    <name type="scientific">Microbacterium phage OscarSo</name>
    <dbReference type="NCBI Taxonomy" id="2985324"/>
    <lineage>
        <taxon>Viruses</taxon>
        <taxon>Duplodnaviria</taxon>
        <taxon>Heunggongvirae</taxon>
        <taxon>Uroviricota</taxon>
        <taxon>Caudoviricetes</taxon>
        <taxon>Oscarsovirus</taxon>
        <taxon>Oscarsovirus oscarso</taxon>
    </lineage>
</organism>
<evidence type="ECO:0000313" key="2">
    <source>
        <dbReference type="Proteomes" id="UP001164797"/>
    </source>
</evidence>
<dbReference type="Proteomes" id="UP001164797">
    <property type="component" value="Segment"/>
</dbReference>
<gene>
    <name evidence="1" type="primary">46</name>
    <name evidence="1" type="ORF">SEA_OSCARSO_46</name>
</gene>
<keyword evidence="2" id="KW-1185">Reference proteome</keyword>
<proteinExistence type="predicted"/>
<sequence>MARFKIKRQRPYNAADRYPWKMKDATRPHYLGQFPTLELAIESIDRTMRRELGLPEKLELDPAEILAAMGAKS</sequence>
<accession>A0A9X9K364</accession>
<dbReference type="RefSeq" id="YP_010755004.1">
    <property type="nucleotide sequence ID" value="NC_073466.1"/>
</dbReference>
<name>A0A9X9K364_9CAUD</name>